<keyword evidence="3" id="KW-0732">Signal</keyword>
<accession>A0A1H7CN23</accession>
<keyword evidence="2" id="KW-0813">Transport</keyword>
<keyword evidence="5" id="KW-1185">Reference proteome</keyword>
<dbReference type="SUPFAM" id="SSF53850">
    <property type="entry name" value="Periplasmic binding protein-like II"/>
    <property type="match status" value="1"/>
</dbReference>
<evidence type="ECO:0000256" key="3">
    <source>
        <dbReference type="ARBA" id="ARBA00022729"/>
    </source>
</evidence>
<dbReference type="InterPro" id="IPR006059">
    <property type="entry name" value="SBP"/>
</dbReference>
<dbReference type="PANTHER" id="PTHR30061:SF50">
    <property type="entry name" value="MALTOSE_MALTODEXTRIN-BINDING PERIPLASMIC PROTEIN"/>
    <property type="match status" value="1"/>
</dbReference>
<dbReference type="EMBL" id="FNZA01000031">
    <property type="protein sequence ID" value="SEJ89977.1"/>
    <property type="molecule type" value="Genomic_DNA"/>
</dbReference>
<dbReference type="GO" id="GO:1901982">
    <property type="term" value="F:maltose binding"/>
    <property type="evidence" value="ECO:0007669"/>
    <property type="project" value="TreeGrafter"/>
</dbReference>
<name>A0A1H7CN23_9DEIO</name>
<dbReference type="GO" id="GO:0042956">
    <property type="term" value="P:maltodextrin transmembrane transport"/>
    <property type="evidence" value="ECO:0007669"/>
    <property type="project" value="TreeGrafter"/>
</dbReference>
<evidence type="ECO:0000256" key="2">
    <source>
        <dbReference type="ARBA" id="ARBA00022448"/>
    </source>
</evidence>
<dbReference type="Proteomes" id="UP000199223">
    <property type="component" value="Unassembled WGS sequence"/>
</dbReference>
<organism evidence="4 5">
    <name type="scientific">Deinococcus reticulitermitis</name>
    <dbReference type="NCBI Taxonomy" id="856736"/>
    <lineage>
        <taxon>Bacteria</taxon>
        <taxon>Thermotogati</taxon>
        <taxon>Deinococcota</taxon>
        <taxon>Deinococci</taxon>
        <taxon>Deinococcales</taxon>
        <taxon>Deinococcaceae</taxon>
        <taxon>Deinococcus</taxon>
    </lineage>
</organism>
<evidence type="ECO:0000313" key="4">
    <source>
        <dbReference type="EMBL" id="SEJ89977.1"/>
    </source>
</evidence>
<dbReference type="AlphaFoldDB" id="A0A1H7CN23"/>
<dbReference type="Pfam" id="PF13416">
    <property type="entry name" value="SBP_bac_8"/>
    <property type="match status" value="1"/>
</dbReference>
<dbReference type="GO" id="GO:0055052">
    <property type="term" value="C:ATP-binding cassette (ABC) transporter complex, substrate-binding subunit-containing"/>
    <property type="evidence" value="ECO:0007669"/>
    <property type="project" value="TreeGrafter"/>
</dbReference>
<dbReference type="STRING" id="856736.SAMN04488058_13115"/>
<dbReference type="PANTHER" id="PTHR30061">
    <property type="entry name" value="MALTOSE-BINDING PERIPLASMIC PROTEIN"/>
    <property type="match status" value="1"/>
</dbReference>
<gene>
    <name evidence="4" type="ORF">SAMN04488058_13115</name>
</gene>
<evidence type="ECO:0000313" key="5">
    <source>
        <dbReference type="Proteomes" id="UP000199223"/>
    </source>
</evidence>
<sequence>MAVEGNWIVPFLRDNAPNLKFGTALMPKHPQTGKRGNFVFTVGWAINAGTKNRAAAVKVLNVLTSPQVQQYVLQQGLAIPSRSALQTNAYFKRQDPGAQNSRAVFEGADDGNVYGYTFGPQGPDWAKPINEALAAVLSGQKTTAEALKKAQADMNTFQNRR</sequence>
<protein>
    <submittedName>
        <fullName evidence="4">Extracellular solute-binding protein</fullName>
    </submittedName>
</protein>
<comment type="similarity">
    <text evidence="1">Belongs to the bacterial solute-binding protein 1 family.</text>
</comment>
<evidence type="ECO:0000256" key="1">
    <source>
        <dbReference type="ARBA" id="ARBA00008520"/>
    </source>
</evidence>
<reference evidence="5" key="1">
    <citation type="submission" date="2016-10" db="EMBL/GenBank/DDBJ databases">
        <authorList>
            <person name="Varghese N."/>
            <person name="Submissions S."/>
        </authorList>
    </citation>
    <scope>NUCLEOTIDE SEQUENCE [LARGE SCALE GENOMIC DNA]</scope>
    <source>
        <strain evidence="5">CGMCC 1.10218</strain>
    </source>
</reference>
<dbReference type="GO" id="GO:0015768">
    <property type="term" value="P:maltose transport"/>
    <property type="evidence" value="ECO:0007669"/>
    <property type="project" value="TreeGrafter"/>
</dbReference>
<dbReference type="Gene3D" id="3.40.190.10">
    <property type="entry name" value="Periplasmic binding protein-like II"/>
    <property type="match status" value="1"/>
</dbReference>
<proteinExistence type="inferred from homology"/>